<evidence type="ECO:0000256" key="2">
    <source>
        <dbReference type="ARBA" id="ARBA00022679"/>
    </source>
</evidence>
<dbReference type="InterPro" id="IPR011009">
    <property type="entry name" value="Kinase-like_dom_sf"/>
</dbReference>
<comment type="similarity">
    <text evidence="7">Belongs to the protein kinase superfamily.</text>
</comment>
<keyword evidence="4 10" id="KW-0418">Kinase</keyword>
<name>A0AAD7MXY6_9AGAR</name>
<dbReference type="GO" id="GO:0004674">
    <property type="term" value="F:protein serine/threonine kinase activity"/>
    <property type="evidence" value="ECO:0007669"/>
    <property type="project" value="UniProtKB-KW"/>
</dbReference>
<keyword evidence="11" id="KW-1185">Reference proteome</keyword>
<dbReference type="InterPro" id="IPR008271">
    <property type="entry name" value="Ser/Thr_kinase_AS"/>
</dbReference>
<dbReference type="SMART" id="SM00220">
    <property type="entry name" value="S_TKc"/>
    <property type="match status" value="1"/>
</dbReference>
<keyword evidence="5 6" id="KW-0067">ATP-binding</keyword>
<dbReference type="InterPro" id="IPR017441">
    <property type="entry name" value="Protein_kinase_ATP_BS"/>
</dbReference>
<evidence type="ECO:0000313" key="10">
    <source>
        <dbReference type="EMBL" id="KAJ7737421.1"/>
    </source>
</evidence>
<evidence type="ECO:0000256" key="3">
    <source>
        <dbReference type="ARBA" id="ARBA00022741"/>
    </source>
</evidence>
<keyword evidence="3 6" id="KW-0547">Nucleotide-binding</keyword>
<dbReference type="AlphaFoldDB" id="A0AAD7MXY6"/>
<reference evidence="10" key="1">
    <citation type="submission" date="2023-03" db="EMBL/GenBank/DDBJ databases">
        <title>Massive genome expansion in bonnet fungi (Mycena s.s.) driven by repeated elements and novel gene families across ecological guilds.</title>
        <authorList>
            <consortium name="Lawrence Berkeley National Laboratory"/>
            <person name="Harder C.B."/>
            <person name="Miyauchi S."/>
            <person name="Viragh M."/>
            <person name="Kuo A."/>
            <person name="Thoen E."/>
            <person name="Andreopoulos B."/>
            <person name="Lu D."/>
            <person name="Skrede I."/>
            <person name="Drula E."/>
            <person name="Henrissat B."/>
            <person name="Morin E."/>
            <person name="Kohler A."/>
            <person name="Barry K."/>
            <person name="LaButti K."/>
            <person name="Morin E."/>
            <person name="Salamov A."/>
            <person name="Lipzen A."/>
            <person name="Mereny Z."/>
            <person name="Hegedus B."/>
            <person name="Baldrian P."/>
            <person name="Stursova M."/>
            <person name="Weitz H."/>
            <person name="Taylor A."/>
            <person name="Grigoriev I.V."/>
            <person name="Nagy L.G."/>
            <person name="Martin F."/>
            <person name="Kauserud H."/>
        </authorList>
    </citation>
    <scope>NUCLEOTIDE SEQUENCE</scope>
    <source>
        <strain evidence="10">CBHHK188m</strain>
    </source>
</reference>
<evidence type="ECO:0000259" key="9">
    <source>
        <dbReference type="PROSITE" id="PS50011"/>
    </source>
</evidence>
<dbReference type="SUPFAM" id="SSF56112">
    <property type="entry name" value="Protein kinase-like (PK-like)"/>
    <property type="match status" value="1"/>
</dbReference>
<dbReference type="GO" id="GO:0005634">
    <property type="term" value="C:nucleus"/>
    <property type="evidence" value="ECO:0007669"/>
    <property type="project" value="TreeGrafter"/>
</dbReference>
<sequence length="444" mass="48409">MSSFPPSHLLPDLTGAFVDEGYLQLVQLLGCGGFAKVYKALDTTSPSEDPVYYAVKCMRNDVAGSQATEILEQEFSMHAAVRHQPGVVTFHRVFTDGEDGEFVFMVLDLCTGGDMLDAILNRHLYVDRPALVREAFIQVLDAVEQCHAKGVYHRDVKPQNLLYSSAGDIRLADFGLATNEEDSDVFRCGTLAYISPECADENCVMYSPHESDLWAAAITLFNLVTTAIPWGIADDSDAQYTAYRADPGTYLLDAFQLTPAANDLFRWCFAADPSTRPSLAQMRRAVLNIERFSLADMLPRAPAPVIVKPVPVRAQPQSPILTPSAILSVRLLSPALIRGIPTPPSVSSSSSSSASSSSGPSTPPVYSACEATGPIAIADLLDAANVGLAAIHPPPLVPTKLYTPRPMAGIAPPLKMALEFRFLDRRKRHIATRQRFADRLRRVY</sequence>
<gene>
    <name evidence="10" type="ORF">DFH07DRAFT_753029</name>
</gene>
<comment type="caution">
    <text evidence="10">The sequence shown here is derived from an EMBL/GenBank/DDBJ whole genome shotgun (WGS) entry which is preliminary data.</text>
</comment>
<dbReference type="PANTHER" id="PTHR24345">
    <property type="entry name" value="SERINE/THREONINE-PROTEIN KINASE PLK"/>
    <property type="match status" value="1"/>
</dbReference>
<dbReference type="GO" id="GO:0005524">
    <property type="term" value="F:ATP binding"/>
    <property type="evidence" value="ECO:0007669"/>
    <property type="project" value="UniProtKB-UniRule"/>
</dbReference>
<dbReference type="Proteomes" id="UP001215280">
    <property type="component" value="Unassembled WGS sequence"/>
</dbReference>
<protein>
    <submittedName>
        <fullName evidence="10">Kinase-like domain-containing protein</fullName>
    </submittedName>
</protein>
<evidence type="ECO:0000256" key="5">
    <source>
        <dbReference type="ARBA" id="ARBA00022840"/>
    </source>
</evidence>
<feature type="compositionally biased region" description="Low complexity" evidence="8">
    <location>
        <begin position="345"/>
        <end position="365"/>
    </location>
</feature>
<dbReference type="PANTHER" id="PTHR24345:SF0">
    <property type="entry name" value="CELL CYCLE SERINE_THREONINE-PROTEIN KINASE CDC5_MSD2"/>
    <property type="match status" value="1"/>
</dbReference>
<dbReference type="PROSITE" id="PS00108">
    <property type="entry name" value="PROTEIN_KINASE_ST"/>
    <property type="match status" value="1"/>
</dbReference>
<evidence type="ECO:0000256" key="4">
    <source>
        <dbReference type="ARBA" id="ARBA00022777"/>
    </source>
</evidence>
<evidence type="ECO:0000256" key="8">
    <source>
        <dbReference type="SAM" id="MobiDB-lite"/>
    </source>
</evidence>
<feature type="region of interest" description="Disordered" evidence="8">
    <location>
        <begin position="343"/>
        <end position="365"/>
    </location>
</feature>
<dbReference type="Gene3D" id="1.10.510.10">
    <property type="entry name" value="Transferase(Phosphotransferase) domain 1"/>
    <property type="match status" value="1"/>
</dbReference>
<keyword evidence="2" id="KW-0808">Transferase</keyword>
<evidence type="ECO:0000313" key="11">
    <source>
        <dbReference type="Proteomes" id="UP001215280"/>
    </source>
</evidence>
<dbReference type="EMBL" id="JARJLG010000143">
    <property type="protein sequence ID" value="KAJ7737421.1"/>
    <property type="molecule type" value="Genomic_DNA"/>
</dbReference>
<dbReference type="PROSITE" id="PS00107">
    <property type="entry name" value="PROTEIN_KINASE_ATP"/>
    <property type="match status" value="1"/>
</dbReference>
<evidence type="ECO:0000256" key="7">
    <source>
        <dbReference type="RuleBase" id="RU000304"/>
    </source>
</evidence>
<accession>A0AAD7MXY6</accession>
<dbReference type="InterPro" id="IPR000719">
    <property type="entry name" value="Prot_kinase_dom"/>
</dbReference>
<dbReference type="PROSITE" id="PS50011">
    <property type="entry name" value="PROTEIN_KINASE_DOM"/>
    <property type="match status" value="1"/>
</dbReference>
<keyword evidence="1 7" id="KW-0723">Serine/threonine-protein kinase</keyword>
<evidence type="ECO:0000256" key="6">
    <source>
        <dbReference type="PROSITE-ProRule" id="PRU10141"/>
    </source>
</evidence>
<feature type="binding site" evidence="6">
    <location>
        <position position="56"/>
    </location>
    <ligand>
        <name>ATP</name>
        <dbReference type="ChEBI" id="CHEBI:30616"/>
    </ligand>
</feature>
<proteinExistence type="inferred from homology"/>
<feature type="domain" description="Protein kinase" evidence="9">
    <location>
        <begin position="23"/>
        <end position="287"/>
    </location>
</feature>
<organism evidence="10 11">
    <name type="scientific">Mycena maculata</name>
    <dbReference type="NCBI Taxonomy" id="230809"/>
    <lineage>
        <taxon>Eukaryota</taxon>
        <taxon>Fungi</taxon>
        <taxon>Dikarya</taxon>
        <taxon>Basidiomycota</taxon>
        <taxon>Agaricomycotina</taxon>
        <taxon>Agaricomycetes</taxon>
        <taxon>Agaricomycetidae</taxon>
        <taxon>Agaricales</taxon>
        <taxon>Marasmiineae</taxon>
        <taxon>Mycenaceae</taxon>
        <taxon>Mycena</taxon>
    </lineage>
</organism>
<dbReference type="Pfam" id="PF00069">
    <property type="entry name" value="Pkinase"/>
    <property type="match status" value="1"/>
</dbReference>
<evidence type="ECO:0000256" key="1">
    <source>
        <dbReference type="ARBA" id="ARBA00022527"/>
    </source>
</evidence>